<gene>
    <name evidence="1" type="ORF">O0236_004435</name>
</gene>
<dbReference type="Proteomes" id="UP001149860">
    <property type="component" value="Chromosome"/>
</dbReference>
<dbReference type="EMBL" id="CP168151">
    <property type="protein sequence ID" value="XFD40555.1"/>
    <property type="molecule type" value="Genomic_DNA"/>
</dbReference>
<keyword evidence="2" id="KW-1185">Reference proteome</keyword>
<name>A0ACD5DH18_9LACO</name>
<accession>A0ACD5DH18</accession>
<sequence>MKRTTGFWSKFSLIIGAAQLLWSLYAMIKQYRRDQKTPNRR</sequence>
<protein>
    <submittedName>
        <fullName evidence="1">Uncharacterized protein</fullName>
    </submittedName>
</protein>
<reference evidence="1" key="1">
    <citation type="submission" date="2024-08" db="EMBL/GenBank/DDBJ databases">
        <title>Lentilactobacillus sp. nov., isolated from tree bark.</title>
        <authorList>
            <person name="Phuengjayaem S."/>
            <person name="Tanasupawat S."/>
        </authorList>
    </citation>
    <scope>NUCLEOTIDE SEQUENCE</scope>
    <source>
        <strain evidence="1">SPB1-3</strain>
    </source>
</reference>
<evidence type="ECO:0000313" key="1">
    <source>
        <dbReference type="EMBL" id="XFD40555.1"/>
    </source>
</evidence>
<evidence type="ECO:0000313" key="2">
    <source>
        <dbReference type="Proteomes" id="UP001149860"/>
    </source>
</evidence>
<organism evidence="1 2">
    <name type="scientific">Lentilactobacillus terminaliae</name>
    <dbReference type="NCBI Taxonomy" id="3003483"/>
    <lineage>
        <taxon>Bacteria</taxon>
        <taxon>Bacillati</taxon>
        <taxon>Bacillota</taxon>
        <taxon>Bacilli</taxon>
        <taxon>Lactobacillales</taxon>
        <taxon>Lactobacillaceae</taxon>
        <taxon>Lentilactobacillus</taxon>
    </lineage>
</organism>
<proteinExistence type="predicted"/>